<dbReference type="RefSeq" id="WP_313323095.1">
    <property type="nucleotide sequence ID" value="NZ_CP134878.1"/>
</dbReference>
<feature type="transmembrane region" description="Helical" evidence="1">
    <location>
        <begin position="125"/>
        <end position="146"/>
    </location>
</feature>
<dbReference type="AlphaFoldDB" id="A0AA96F2Q3"/>
<evidence type="ECO:0000256" key="1">
    <source>
        <dbReference type="SAM" id="Phobius"/>
    </source>
</evidence>
<proteinExistence type="predicted"/>
<dbReference type="KEGG" id="fcj:RN605_06000"/>
<accession>A0AA96EUN6</accession>
<evidence type="ECO:0000313" key="2">
    <source>
        <dbReference type="EMBL" id="WNM18858.1"/>
    </source>
</evidence>
<dbReference type="Proteomes" id="UP001304515">
    <property type="component" value="Chromosome"/>
</dbReference>
<dbReference type="EMBL" id="CP134890">
    <property type="protein sequence ID" value="WNM22908.1"/>
    <property type="molecule type" value="Genomic_DNA"/>
</dbReference>
<feature type="transmembrane region" description="Helical" evidence="1">
    <location>
        <begin position="79"/>
        <end position="96"/>
    </location>
</feature>
<evidence type="ECO:0000313" key="3">
    <source>
        <dbReference type="EMBL" id="WNM22908.1"/>
    </source>
</evidence>
<keyword evidence="1" id="KW-1133">Transmembrane helix</keyword>
<feature type="transmembrane region" description="Helical" evidence="1">
    <location>
        <begin position="166"/>
        <end position="189"/>
    </location>
</feature>
<name>A0AA96F2Q3_9FLAO</name>
<gene>
    <name evidence="3" type="ORF">RN605_06000</name>
    <name evidence="2" type="ORF">RN608_12700</name>
</gene>
<feature type="transmembrane region" description="Helical" evidence="1">
    <location>
        <begin position="38"/>
        <end position="59"/>
    </location>
</feature>
<dbReference type="EMBL" id="CP134878">
    <property type="protein sequence ID" value="WNM18858.1"/>
    <property type="molecule type" value="Genomic_DNA"/>
</dbReference>
<keyword evidence="1" id="KW-0812">Transmembrane</keyword>
<keyword evidence="1" id="KW-0472">Membrane</keyword>
<organism evidence="3 4">
    <name type="scientific">Flavobacterium capsici</name>
    <dbReference type="NCBI Taxonomy" id="3075618"/>
    <lineage>
        <taxon>Bacteria</taxon>
        <taxon>Pseudomonadati</taxon>
        <taxon>Bacteroidota</taxon>
        <taxon>Flavobacteriia</taxon>
        <taxon>Flavobacteriales</taxon>
        <taxon>Flavobacteriaceae</taxon>
        <taxon>Flavobacterium</taxon>
    </lineage>
</organism>
<accession>A0AA96F2Q3</accession>
<keyword evidence="4" id="KW-1185">Reference proteome</keyword>
<protein>
    <submittedName>
        <fullName evidence="3">Uncharacterized protein</fullName>
    </submittedName>
</protein>
<evidence type="ECO:0000313" key="4">
    <source>
        <dbReference type="Proteomes" id="UP001304515"/>
    </source>
</evidence>
<sequence>MDELDLLKKDWKKENQNYTQVSETDIYKMLHKNSSSTVKWILIIGIIEFMVWTGIGFFFNTDEYIKSIHAEEMMVYVESLTYINYVVVLFFIYKFYQNYVKISTTSSTKQLMKDILRTRKTVNYYVWYNLGMIVVSMVLGFIMGLLYNPKLTAVKDKIANDASNGILVKIICILTLATIIFVFLFWLFYKLLYGILLRRLKSNYKVLENSEI</sequence>
<reference evidence="3 4" key="1">
    <citation type="submission" date="2023-09" db="EMBL/GenBank/DDBJ databases">
        <title>Flavobacterium sp. a novel bacteria isolate from Pepper rhizosphere.</title>
        <authorList>
            <person name="Peng Y."/>
            <person name="Lee J."/>
        </authorList>
    </citation>
    <scope>NUCLEOTIDE SEQUENCE [LARGE SCALE GENOMIC DNA]</scope>
    <source>
        <strain evidence="2">PMR2A8</strain>
        <strain evidence="3 4">PMTSA4</strain>
    </source>
</reference>